<evidence type="ECO:0000313" key="4">
    <source>
        <dbReference type="EMBL" id="SUW64905.1"/>
    </source>
</evidence>
<feature type="transmembrane region" description="Helical" evidence="1">
    <location>
        <begin position="12"/>
        <end position="37"/>
    </location>
</feature>
<keyword evidence="1" id="KW-0472">Membrane</keyword>
<evidence type="ECO:0000256" key="1">
    <source>
        <dbReference type="SAM" id="Phobius"/>
    </source>
</evidence>
<evidence type="ECO:0000313" key="5">
    <source>
        <dbReference type="Proteomes" id="UP000255528"/>
    </source>
</evidence>
<keyword evidence="1" id="KW-0812">Transmembrane</keyword>
<gene>
    <name evidence="4" type="primary">yqiJ</name>
    <name evidence="4" type="ORF">NCTC12119_03430</name>
</gene>
<dbReference type="Proteomes" id="UP000255528">
    <property type="component" value="Unassembled WGS sequence"/>
</dbReference>
<feature type="transmembrane region" description="Helical" evidence="1">
    <location>
        <begin position="96"/>
        <end position="115"/>
    </location>
</feature>
<protein>
    <submittedName>
        <fullName evidence="4">Inner membrane protein yqiJ</fullName>
    </submittedName>
</protein>
<dbReference type="Pfam" id="PF07290">
    <property type="entry name" value="YqiJ_OB"/>
    <property type="match status" value="1"/>
</dbReference>
<name>A0A381CAN2_9ENTR</name>
<dbReference type="AlphaFoldDB" id="A0A381CAN2"/>
<reference evidence="4 5" key="1">
    <citation type="submission" date="2018-06" db="EMBL/GenBank/DDBJ databases">
        <authorList>
            <consortium name="Pathogen Informatics"/>
            <person name="Doyle S."/>
        </authorList>
    </citation>
    <scope>NUCLEOTIDE SEQUENCE [LARGE SCALE GENOMIC DNA]</scope>
    <source>
        <strain evidence="4 5">NCTC12119</strain>
    </source>
</reference>
<dbReference type="Pfam" id="PF21001">
    <property type="entry name" value="YqiJ_N"/>
    <property type="match status" value="1"/>
</dbReference>
<evidence type="ECO:0000259" key="2">
    <source>
        <dbReference type="Pfam" id="PF07290"/>
    </source>
</evidence>
<proteinExistence type="predicted"/>
<feature type="domain" description="Inner membrane protein YqiJ N-terminal" evidence="3">
    <location>
        <begin position="8"/>
        <end position="114"/>
    </location>
</feature>
<sequence length="210" mass="23237">MFFFIPENIIFLVSFFLVVAIGLIELLAMIFGMSLFIHADDFLSSHIDGGDSLFAQGLDWLNRGKVPFLILLVLFLSCFSLSGFVIQWLVVVLVKSPFPSAVIAVPVLIFTVFLVKRCTLFIAKVIPQHESSAISEGEFIGCMAIITGGEGRVNSPAQCRFVDKYNQTHYLLVQPESADEVFNPGDKVLITTRVSSSVFIAVHNPWPAHL</sequence>
<dbReference type="InterPro" id="IPR048376">
    <property type="entry name" value="YqiJ_N"/>
</dbReference>
<keyword evidence="1" id="KW-1133">Transmembrane helix</keyword>
<feature type="domain" description="Inner membrane protein YqiJ OB-fold" evidence="2">
    <location>
        <begin position="138"/>
        <end position="199"/>
    </location>
</feature>
<dbReference type="InterPro" id="IPR010840">
    <property type="entry name" value="YqiJ_OB"/>
</dbReference>
<evidence type="ECO:0000259" key="3">
    <source>
        <dbReference type="Pfam" id="PF21001"/>
    </source>
</evidence>
<feature type="transmembrane region" description="Helical" evidence="1">
    <location>
        <begin position="68"/>
        <end position="90"/>
    </location>
</feature>
<organism evidence="4 5">
    <name type="scientific">Buttiauxella agrestis</name>
    <dbReference type="NCBI Taxonomy" id="82977"/>
    <lineage>
        <taxon>Bacteria</taxon>
        <taxon>Pseudomonadati</taxon>
        <taxon>Pseudomonadota</taxon>
        <taxon>Gammaproteobacteria</taxon>
        <taxon>Enterobacterales</taxon>
        <taxon>Enterobacteriaceae</taxon>
        <taxon>Buttiauxella</taxon>
    </lineage>
</organism>
<accession>A0A381CAN2</accession>
<dbReference type="EMBL" id="UIGI01000001">
    <property type="protein sequence ID" value="SUW64905.1"/>
    <property type="molecule type" value="Genomic_DNA"/>
</dbReference>
<dbReference type="RefSeq" id="WP_115630241.1">
    <property type="nucleotide sequence ID" value="NZ_UIGI01000001.1"/>
</dbReference>